<organism evidence="3 4">
    <name type="scientific">Tautonia sociabilis</name>
    <dbReference type="NCBI Taxonomy" id="2080755"/>
    <lineage>
        <taxon>Bacteria</taxon>
        <taxon>Pseudomonadati</taxon>
        <taxon>Planctomycetota</taxon>
        <taxon>Planctomycetia</taxon>
        <taxon>Isosphaerales</taxon>
        <taxon>Isosphaeraceae</taxon>
        <taxon>Tautonia</taxon>
    </lineage>
</organism>
<evidence type="ECO:0000256" key="1">
    <source>
        <dbReference type="SAM" id="MobiDB-lite"/>
    </source>
</evidence>
<dbReference type="EMBL" id="RYZH01000002">
    <property type="protein sequence ID" value="RUL89419.1"/>
    <property type="molecule type" value="Genomic_DNA"/>
</dbReference>
<gene>
    <name evidence="3" type="ORF">TsocGM_01210</name>
</gene>
<proteinExistence type="predicted"/>
<name>A0A432MQA0_9BACT</name>
<evidence type="ECO:0000313" key="4">
    <source>
        <dbReference type="Proteomes" id="UP000280296"/>
    </source>
</evidence>
<evidence type="ECO:0000256" key="2">
    <source>
        <dbReference type="SAM" id="Phobius"/>
    </source>
</evidence>
<accession>A0A432MQA0</accession>
<feature type="compositionally biased region" description="Polar residues" evidence="1">
    <location>
        <begin position="1"/>
        <end position="27"/>
    </location>
</feature>
<keyword evidence="2" id="KW-0812">Transmembrane</keyword>
<reference evidence="3 4" key="1">
    <citation type="submission" date="2018-12" db="EMBL/GenBank/DDBJ databases">
        <authorList>
            <person name="Toschakov S.V."/>
        </authorList>
    </citation>
    <scope>NUCLEOTIDE SEQUENCE [LARGE SCALE GENOMIC DNA]</scope>
    <source>
        <strain evidence="3 4">GM2012</strain>
    </source>
</reference>
<dbReference type="AlphaFoldDB" id="A0A432MQA0"/>
<sequence length="87" mass="9510">MDGNPNESQRSVHSSSGSPATPPSRNTDPGRPRPSRFWTLDQLHLQGWIGYLIALLVLLTMLIIAGRAVTSWMLQYSEASSSDSAEP</sequence>
<keyword evidence="4" id="KW-1185">Reference proteome</keyword>
<evidence type="ECO:0000313" key="3">
    <source>
        <dbReference type="EMBL" id="RUL89419.1"/>
    </source>
</evidence>
<keyword evidence="2" id="KW-0472">Membrane</keyword>
<keyword evidence="2" id="KW-1133">Transmembrane helix</keyword>
<dbReference type="RefSeq" id="WP_126723496.1">
    <property type="nucleotide sequence ID" value="NZ_RYZH01000002.1"/>
</dbReference>
<protein>
    <submittedName>
        <fullName evidence="3">Uncharacterized protein</fullName>
    </submittedName>
</protein>
<feature type="transmembrane region" description="Helical" evidence="2">
    <location>
        <begin position="48"/>
        <end position="69"/>
    </location>
</feature>
<reference evidence="3 4" key="2">
    <citation type="submission" date="2019-01" db="EMBL/GenBank/DDBJ databases">
        <title>Tautonia sociabilis, a novel thermotolerant planctomycete of Isosphaeraceae family, isolated from a 4000 m deep subterranean habitat.</title>
        <authorList>
            <person name="Kovaleva O.L."/>
            <person name="Elcheninov A.G."/>
            <person name="Van Heerden E."/>
            <person name="Toshchakov S.V."/>
            <person name="Novikov A."/>
            <person name="Bonch-Osmolovskaya E.A."/>
            <person name="Kublanov I.V."/>
        </authorList>
    </citation>
    <scope>NUCLEOTIDE SEQUENCE [LARGE SCALE GENOMIC DNA]</scope>
    <source>
        <strain evidence="3 4">GM2012</strain>
    </source>
</reference>
<feature type="region of interest" description="Disordered" evidence="1">
    <location>
        <begin position="1"/>
        <end position="36"/>
    </location>
</feature>
<comment type="caution">
    <text evidence="3">The sequence shown here is derived from an EMBL/GenBank/DDBJ whole genome shotgun (WGS) entry which is preliminary data.</text>
</comment>
<dbReference type="Proteomes" id="UP000280296">
    <property type="component" value="Unassembled WGS sequence"/>
</dbReference>